<comment type="subcellular location">
    <subcellularLocation>
        <location evidence="8">Cytoplasm</location>
    </subcellularLocation>
</comment>
<evidence type="ECO:0000256" key="7">
    <source>
        <dbReference type="ARBA" id="ARBA00022993"/>
    </source>
</evidence>
<dbReference type="AlphaFoldDB" id="A0A4V3BEA3"/>
<name>A0A4V3BEA3_9STAP</name>
<evidence type="ECO:0000313" key="10">
    <source>
        <dbReference type="EMBL" id="TDM02715.1"/>
    </source>
</evidence>
<gene>
    <name evidence="8" type="primary">coaE</name>
    <name evidence="10" type="ORF">ERX37_01095</name>
</gene>
<dbReference type="UniPathway" id="UPA00241">
    <property type="reaction ID" value="UER00356"/>
</dbReference>
<dbReference type="EC" id="2.7.1.24" evidence="8 9"/>
<keyword evidence="11" id="KW-1185">Reference proteome</keyword>
<keyword evidence="5 8" id="KW-0418">Kinase</keyword>
<dbReference type="OrthoDB" id="9812943at2"/>
<evidence type="ECO:0000256" key="5">
    <source>
        <dbReference type="ARBA" id="ARBA00022777"/>
    </source>
</evidence>
<dbReference type="GO" id="GO:0005524">
    <property type="term" value="F:ATP binding"/>
    <property type="evidence" value="ECO:0007669"/>
    <property type="project" value="UniProtKB-UniRule"/>
</dbReference>
<evidence type="ECO:0000256" key="3">
    <source>
        <dbReference type="ARBA" id="ARBA00022679"/>
    </source>
</evidence>
<dbReference type="HAMAP" id="MF_00376">
    <property type="entry name" value="Dephospho_CoA_kinase"/>
    <property type="match status" value="1"/>
</dbReference>
<dbReference type="GO" id="GO:0004140">
    <property type="term" value="F:dephospho-CoA kinase activity"/>
    <property type="evidence" value="ECO:0007669"/>
    <property type="project" value="UniProtKB-UniRule"/>
</dbReference>
<dbReference type="Pfam" id="PF01121">
    <property type="entry name" value="CoaE"/>
    <property type="match status" value="1"/>
</dbReference>
<dbReference type="FunFam" id="3.40.50.300:FF:000991">
    <property type="entry name" value="Dephospho-CoA kinase"/>
    <property type="match status" value="1"/>
</dbReference>
<dbReference type="RefSeq" id="WP_133428804.1">
    <property type="nucleotide sequence ID" value="NZ_BMCC01000002.1"/>
</dbReference>
<comment type="catalytic activity">
    <reaction evidence="8">
        <text>3'-dephospho-CoA + ATP = ADP + CoA + H(+)</text>
        <dbReference type="Rhea" id="RHEA:18245"/>
        <dbReference type="ChEBI" id="CHEBI:15378"/>
        <dbReference type="ChEBI" id="CHEBI:30616"/>
        <dbReference type="ChEBI" id="CHEBI:57287"/>
        <dbReference type="ChEBI" id="CHEBI:57328"/>
        <dbReference type="ChEBI" id="CHEBI:456216"/>
        <dbReference type="EC" id="2.7.1.24"/>
    </reaction>
</comment>
<reference evidence="10 11" key="1">
    <citation type="submission" date="2019-01" db="EMBL/GenBank/DDBJ databases">
        <title>Draft genome sequences of the type strains of six Macrococcus species.</title>
        <authorList>
            <person name="Mazhar S."/>
            <person name="Altermann E."/>
            <person name="Hill C."/>
            <person name="Mcauliffe O."/>
        </authorList>
    </citation>
    <scope>NUCLEOTIDE SEQUENCE [LARGE SCALE GENOMIC DNA]</scope>
    <source>
        <strain evidence="10 11">CCM4809</strain>
    </source>
</reference>
<dbReference type="PANTHER" id="PTHR10695:SF46">
    <property type="entry name" value="BIFUNCTIONAL COENZYME A SYNTHASE-RELATED"/>
    <property type="match status" value="1"/>
</dbReference>
<dbReference type="NCBIfam" id="TIGR00152">
    <property type="entry name" value="dephospho-CoA kinase"/>
    <property type="match status" value="1"/>
</dbReference>
<dbReference type="GO" id="GO:0005737">
    <property type="term" value="C:cytoplasm"/>
    <property type="evidence" value="ECO:0007669"/>
    <property type="project" value="UniProtKB-SubCell"/>
</dbReference>
<dbReference type="InterPro" id="IPR001977">
    <property type="entry name" value="Depp_CoAkinase"/>
</dbReference>
<keyword evidence="2 8" id="KW-0963">Cytoplasm</keyword>
<comment type="caution">
    <text evidence="10">The sequence shown here is derived from an EMBL/GenBank/DDBJ whole genome shotgun (WGS) entry which is preliminary data.</text>
</comment>
<sequence>MTVIGLTGGIASGKSTVAQLLQGQGFVIVDADIAARQAVAPGSEGLRQVAAAFGPDAVLNGEMNRAYIGQQIFHDEDKRHKLNSIIHPIVRTIMEEEKEAALSEGQDVIMDIPLLYENKLEETVDTVWVVYIPEKLQLERLMKRNQLSEESARARITSQISIEEKRKRADIVIDNSGTLEDLKINVDTVVKEYYKSH</sequence>
<dbReference type="EMBL" id="SCWE01000001">
    <property type="protein sequence ID" value="TDM02715.1"/>
    <property type="molecule type" value="Genomic_DNA"/>
</dbReference>
<dbReference type="Gene3D" id="3.40.50.300">
    <property type="entry name" value="P-loop containing nucleotide triphosphate hydrolases"/>
    <property type="match status" value="1"/>
</dbReference>
<feature type="binding site" evidence="8">
    <location>
        <begin position="11"/>
        <end position="16"/>
    </location>
    <ligand>
        <name>ATP</name>
        <dbReference type="ChEBI" id="CHEBI:30616"/>
    </ligand>
</feature>
<accession>A0A4V3BEA3</accession>
<proteinExistence type="inferred from homology"/>
<evidence type="ECO:0000313" key="11">
    <source>
        <dbReference type="Proteomes" id="UP000295328"/>
    </source>
</evidence>
<evidence type="ECO:0000256" key="4">
    <source>
        <dbReference type="ARBA" id="ARBA00022741"/>
    </source>
</evidence>
<dbReference type="InterPro" id="IPR027417">
    <property type="entry name" value="P-loop_NTPase"/>
</dbReference>
<evidence type="ECO:0000256" key="9">
    <source>
        <dbReference type="NCBIfam" id="TIGR00152"/>
    </source>
</evidence>
<dbReference type="PROSITE" id="PS51219">
    <property type="entry name" value="DPCK"/>
    <property type="match status" value="1"/>
</dbReference>
<protein>
    <recommendedName>
        <fullName evidence="8 9">Dephospho-CoA kinase</fullName>
        <ecNumber evidence="8 9">2.7.1.24</ecNumber>
    </recommendedName>
    <alternativeName>
        <fullName evidence="8">Dephosphocoenzyme A kinase</fullName>
    </alternativeName>
</protein>
<keyword evidence="7 8" id="KW-0173">Coenzyme A biosynthesis</keyword>
<evidence type="ECO:0000256" key="6">
    <source>
        <dbReference type="ARBA" id="ARBA00022840"/>
    </source>
</evidence>
<dbReference type="Proteomes" id="UP000295328">
    <property type="component" value="Unassembled WGS sequence"/>
</dbReference>
<keyword evidence="6 8" id="KW-0067">ATP-binding</keyword>
<keyword evidence="4 8" id="KW-0547">Nucleotide-binding</keyword>
<evidence type="ECO:0000256" key="1">
    <source>
        <dbReference type="ARBA" id="ARBA00009018"/>
    </source>
</evidence>
<comment type="function">
    <text evidence="8">Catalyzes the phosphorylation of the 3'-hydroxyl group of dephosphocoenzyme A to form coenzyme A.</text>
</comment>
<dbReference type="GO" id="GO:0015937">
    <property type="term" value="P:coenzyme A biosynthetic process"/>
    <property type="evidence" value="ECO:0007669"/>
    <property type="project" value="UniProtKB-UniRule"/>
</dbReference>
<dbReference type="PANTHER" id="PTHR10695">
    <property type="entry name" value="DEPHOSPHO-COA KINASE-RELATED"/>
    <property type="match status" value="1"/>
</dbReference>
<comment type="pathway">
    <text evidence="8">Cofactor biosynthesis; coenzyme A biosynthesis; CoA from (R)-pantothenate: step 5/5.</text>
</comment>
<dbReference type="SUPFAM" id="SSF52540">
    <property type="entry name" value="P-loop containing nucleoside triphosphate hydrolases"/>
    <property type="match status" value="1"/>
</dbReference>
<organism evidence="10 11">
    <name type="scientific">Macrococcus hajekii</name>
    <dbReference type="NCBI Taxonomy" id="198482"/>
    <lineage>
        <taxon>Bacteria</taxon>
        <taxon>Bacillati</taxon>
        <taxon>Bacillota</taxon>
        <taxon>Bacilli</taxon>
        <taxon>Bacillales</taxon>
        <taxon>Staphylococcaceae</taxon>
        <taxon>Macrococcus</taxon>
    </lineage>
</organism>
<comment type="similarity">
    <text evidence="1 8">Belongs to the CoaE family.</text>
</comment>
<evidence type="ECO:0000256" key="2">
    <source>
        <dbReference type="ARBA" id="ARBA00022490"/>
    </source>
</evidence>
<evidence type="ECO:0000256" key="8">
    <source>
        <dbReference type="HAMAP-Rule" id="MF_00376"/>
    </source>
</evidence>
<keyword evidence="3 8" id="KW-0808">Transferase</keyword>
<dbReference type="CDD" id="cd02022">
    <property type="entry name" value="DPCK"/>
    <property type="match status" value="1"/>
</dbReference>